<dbReference type="Proteomes" id="UP000887574">
    <property type="component" value="Unplaced"/>
</dbReference>
<name>A0A915ENQ2_9BILA</name>
<evidence type="ECO:0000256" key="1">
    <source>
        <dbReference type="SAM" id="MobiDB-lite"/>
    </source>
</evidence>
<organism evidence="2 3">
    <name type="scientific">Ditylenchus dipsaci</name>
    <dbReference type="NCBI Taxonomy" id="166011"/>
    <lineage>
        <taxon>Eukaryota</taxon>
        <taxon>Metazoa</taxon>
        <taxon>Ecdysozoa</taxon>
        <taxon>Nematoda</taxon>
        <taxon>Chromadorea</taxon>
        <taxon>Rhabditida</taxon>
        <taxon>Tylenchina</taxon>
        <taxon>Tylenchomorpha</taxon>
        <taxon>Sphaerularioidea</taxon>
        <taxon>Anguinidae</taxon>
        <taxon>Anguininae</taxon>
        <taxon>Ditylenchus</taxon>
    </lineage>
</organism>
<reference evidence="3" key="1">
    <citation type="submission" date="2022-11" db="UniProtKB">
        <authorList>
            <consortium name="WormBaseParasite"/>
        </authorList>
    </citation>
    <scope>IDENTIFICATION</scope>
</reference>
<dbReference type="AlphaFoldDB" id="A0A915ENQ2"/>
<feature type="compositionally biased region" description="Polar residues" evidence="1">
    <location>
        <begin position="90"/>
        <end position="107"/>
    </location>
</feature>
<evidence type="ECO:0000313" key="2">
    <source>
        <dbReference type="Proteomes" id="UP000887574"/>
    </source>
</evidence>
<feature type="compositionally biased region" description="Polar residues" evidence="1">
    <location>
        <begin position="1"/>
        <end position="12"/>
    </location>
</feature>
<dbReference type="WBParaSite" id="jg7855">
    <property type="protein sequence ID" value="jg7855"/>
    <property type="gene ID" value="jg7855"/>
</dbReference>
<feature type="compositionally biased region" description="Low complexity" evidence="1">
    <location>
        <begin position="14"/>
        <end position="25"/>
    </location>
</feature>
<protein>
    <submittedName>
        <fullName evidence="3">Uncharacterized protein</fullName>
    </submittedName>
</protein>
<feature type="region of interest" description="Disordered" evidence="1">
    <location>
        <begin position="62"/>
        <end position="134"/>
    </location>
</feature>
<feature type="compositionally biased region" description="Polar residues" evidence="1">
    <location>
        <begin position="115"/>
        <end position="128"/>
    </location>
</feature>
<keyword evidence="2" id="KW-1185">Reference proteome</keyword>
<feature type="region of interest" description="Disordered" evidence="1">
    <location>
        <begin position="1"/>
        <end position="25"/>
    </location>
</feature>
<evidence type="ECO:0000313" key="3">
    <source>
        <dbReference type="WBParaSite" id="jg7855"/>
    </source>
</evidence>
<sequence length="153" mass="17037">MSGNNPNQQQRGGFNPNFNPNAASFVPNARAMPFVPGQAYQQPYGMPPPPQGFPFNPQMIQQQHMMQQQPPYQNQVPPFQPPPFYAAAQNHPQNYAQFHQQQNSCVSPMQAGPPLQSNQQFAGNSPNAPKTEAPTPAECKLISYNIELKIFTE</sequence>
<proteinExistence type="predicted"/>
<feature type="compositionally biased region" description="Low complexity" evidence="1">
    <location>
        <begin position="62"/>
        <end position="77"/>
    </location>
</feature>
<accession>A0A915ENQ2</accession>